<dbReference type="AlphaFoldDB" id="A0A4U1JBS7"/>
<evidence type="ECO:0000256" key="1">
    <source>
        <dbReference type="ARBA" id="ARBA00004370"/>
    </source>
</evidence>
<evidence type="ECO:0000256" key="4">
    <source>
        <dbReference type="ARBA" id="ARBA00023136"/>
    </source>
</evidence>
<keyword evidence="3 5" id="KW-1133">Transmembrane helix</keyword>
<keyword evidence="8" id="KW-1185">Reference proteome</keyword>
<gene>
    <name evidence="7" type="ORF">E8A74_19240</name>
</gene>
<feature type="domain" description="Fatty acid hydroxylase" evidence="6">
    <location>
        <begin position="95"/>
        <end position="233"/>
    </location>
</feature>
<dbReference type="GO" id="GO:0008610">
    <property type="term" value="P:lipid biosynthetic process"/>
    <property type="evidence" value="ECO:0007669"/>
    <property type="project" value="InterPro"/>
</dbReference>
<name>A0A4U1JBS7_9BACT</name>
<dbReference type="Proteomes" id="UP000309215">
    <property type="component" value="Unassembled WGS sequence"/>
</dbReference>
<evidence type="ECO:0000313" key="7">
    <source>
        <dbReference type="EMBL" id="TKD06640.1"/>
    </source>
</evidence>
<sequence length="261" mass="29652">MPDLLIQASLPELALIVLAFFLGLTLFNVPIGFALERLLPRRRIFDVPLAQGQYRFELVGNLVFLAVAVTTFTAVLSSGLVRFGETSLLRDGLTFFVMLAGFQVYYYFLHRAMHHRALVRFHRWHHRSHVTTPLTGQSMSFVESCAWMIGYAGMPLVMSYVAPIGFWGWAAYLVVNIGGNIVGHANVELTRSVTGIRWRSISANPFVYHALHHARWTGHYSFQSSIMDRLCGTEWKDWPVLLQRVMDGQPLRSLKERADPS</sequence>
<evidence type="ECO:0000313" key="8">
    <source>
        <dbReference type="Proteomes" id="UP000309215"/>
    </source>
</evidence>
<comment type="subcellular location">
    <subcellularLocation>
        <location evidence="1">Membrane</location>
    </subcellularLocation>
</comment>
<evidence type="ECO:0000256" key="5">
    <source>
        <dbReference type="SAM" id="Phobius"/>
    </source>
</evidence>
<dbReference type="EMBL" id="SSMQ01000018">
    <property type="protein sequence ID" value="TKD06640.1"/>
    <property type="molecule type" value="Genomic_DNA"/>
</dbReference>
<feature type="transmembrane region" description="Helical" evidence="5">
    <location>
        <begin position="92"/>
        <end position="109"/>
    </location>
</feature>
<dbReference type="RefSeq" id="WP_136930491.1">
    <property type="nucleotide sequence ID" value="NZ_SSMQ01000018.1"/>
</dbReference>
<comment type="caution">
    <text evidence="7">The sequence shown here is derived from an EMBL/GenBank/DDBJ whole genome shotgun (WGS) entry which is preliminary data.</text>
</comment>
<feature type="transmembrane region" description="Helical" evidence="5">
    <location>
        <begin position="13"/>
        <end position="35"/>
    </location>
</feature>
<dbReference type="OrthoDB" id="9770329at2"/>
<evidence type="ECO:0000256" key="3">
    <source>
        <dbReference type="ARBA" id="ARBA00022989"/>
    </source>
</evidence>
<dbReference type="GO" id="GO:0016020">
    <property type="term" value="C:membrane"/>
    <property type="evidence" value="ECO:0007669"/>
    <property type="project" value="UniProtKB-SubCell"/>
</dbReference>
<organism evidence="7 8">
    <name type="scientific">Polyangium fumosum</name>
    <dbReference type="NCBI Taxonomy" id="889272"/>
    <lineage>
        <taxon>Bacteria</taxon>
        <taxon>Pseudomonadati</taxon>
        <taxon>Myxococcota</taxon>
        <taxon>Polyangia</taxon>
        <taxon>Polyangiales</taxon>
        <taxon>Polyangiaceae</taxon>
        <taxon>Polyangium</taxon>
    </lineage>
</organism>
<evidence type="ECO:0000259" key="6">
    <source>
        <dbReference type="Pfam" id="PF04116"/>
    </source>
</evidence>
<keyword evidence="4 5" id="KW-0472">Membrane</keyword>
<protein>
    <submittedName>
        <fullName evidence="7">Fatty acid hydroxylase family protein</fullName>
    </submittedName>
</protein>
<dbReference type="InterPro" id="IPR050307">
    <property type="entry name" value="Sterol_Desaturase_Related"/>
</dbReference>
<dbReference type="Pfam" id="PF04116">
    <property type="entry name" value="FA_hydroxylase"/>
    <property type="match status" value="1"/>
</dbReference>
<dbReference type="PANTHER" id="PTHR11863">
    <property type="entry name" value="STEROL DESATURASE"/>
    <property type="match status" value="1"/>
</dbReference>
<feature type="transmembrane region" description="Helical" evidence="5">
    <location>
        <begin position="56"/>
        <end position="80"/>
    </location>
</feature>
<evidence type="ECO:0000256" key="2">
    <source>
        <dbReference type="ARBA" id="ARBA00022692"/>
    </source>
</evidence>
<proteinExistence type="predicted"/>
<dbReference type="GO" id="GO:0005506">
    <property type="term" value="F:iron ion binding"/>
    <property type="evidence" value="ECO:0007669"/>
    <property type="project" value="InterPro"/>
</dbReference>
<dbReference type="GO" id="GO:0016491">
    <property type="term" value="F:oxidoreductase activity"/>
    <property type="evidence" value="ECO:0007669"/>
    <property type="project" value="InterPro"/>
</dbReference>
<feature type="transmembrane region" description="Helical" evidence="5">
    <location>
        <begin position="160"/>
        <end position="182"/>
    </location>
</feature>
<dbReference type="InterPro" id="IPR006694">
    <property type="entry name" value="Fatty_acid_hydroxylase"/>
</dbReference>
<accession>A0A4U1JBS7</accession>
<keyword evidence="2 5" id="KW-0812">Transmembrane</keyword>
<reference evidence="7 8" key="1">
    <citation type="submission" date="2019-04" db="EMBL/GenBank/DDBJ databases">
        <authorList>
            <person name="Li Y."/>
            <person name="Wang J."/>
        </authorList>
    </citation>
    <scope>NUCLEOTIDE SEQUENCE [LARGE SCALE GENOMIC DNA]</scope>
    <source>
        <strain evidence="7 8">DSM 14668</strain>
    </source>
</reference>